<feature type="transmembrane region" description="Helical" evidence="1">
    <location>
        <begin position="97"/>
        <end position="119"/>
    </location>
</feature>
<feature type="transmembrane region" description="Helical" evidence="1">
    <location>
        <begin position="139"/>
        <end position="162"/>
    </location>
</feature>
<sequence length="257" mass="28161">DGLYDLVGNIGNFVDDGKLKGIDQQIKYWFFELLCLGSILPLFASITQMAVVFKSDCSSAKIRSESVILLIFVLIPLISYPLFWWMENMETSPLKKFGRWSLVVLGILSIAVQCALAAYFCDLWSYPHVCNTSNGATEFLFTLFLSWLAFFIILASIGLYAACKIPKNSEERAFLALLLFLFTVIIALPLIASAVQVAALKSGNGCDGPNNVTSSEAIALLVLVALSTIGWAFACLPSRLAWMLSPCALVFLVLSCI</sequence>
<keyword evidence="1" id="KW-0812">Transmembrane</keyword>
<feature type="non-terminal residue" evidence="2">
    <location>
        <position position="1"/>
    </location>
</feature>
<accession>X6N577</accession>
<organism evidence="2 3">
    <name type="scientific">Reticulomyxa filosa</name>
    <dbReference type="NCBI Taxonomy" id="46433"/>
    <lineage>
        <taxon>Eukaryota</taxon>
        <taxon>Sar</taxon>
        <taxon>Rhizaria</taxon>
        <taxon>Retaria</taxon>
        <taxon>Foraminifera</taxon>
        <taxon>Monothalamids</taxon>
        <taxon>Reticulomyxidae</taxon>
        <taxon>Reticulomyxa</taxon>
    </lineage>
</organism>
<name>X6N577_RETFI</name>
<dbReference type="Proteomes" id="UP000023152">
    <property type="component" value="Unassembled WGS sequence"/>
</dbReference>
<dbReference type="AlphaFoldDB" id="X6N577"/>
<dbReference type="EMBL" id="ASPP01011640">
    <property type="protein sequence ID" value="ETO21415.1"/>
    <property type="molecule type" value="Genomic_DNA"/>
</dbReference>
<feature type="transmembrane region" description="Helical" evidence="1">
    <location>
        <begin position="28"/>
        <end position="46"/>
    </location>
</feature>
<keyword evidence="1" id="KW-1133">Transmembrane helix</keyword>
<feature type="transmembrane region" description="Helical" evidence="1">
    <location>
        <begin position="66"/>
        <end position="85"/>
    </location>
</feature>
<evidence type="ECO:0000313" key="2">
    <source>
        <dbReference type="EMBL" id="ETO21415.1"/>
    </source>
</evidence>
<protein>
    <submittedName>
        <fullName evidence="2">Uncharacterized protein</fullName>
    </submittedName>
</protein>
<evidence type="ECO:0000313" key="3">
    <source>
        <dbReference type="Proteomes" id="UP000023152"/>
    </source>
</evidence>
<feature type="transmembrane region" description="Helical" evidence="1">
    <location>
        <begin position="217"/>
        <end position="236"/>
    </location>
</feature>
<gene>
    <name evidence="2" type="ORF">RFI_15789</name>
</gene>
<evidence type="ECO:0000256" key="1">
    <source>
        <dbReference type="SAM" id="Phobius"/>
    </source>
</evidence>
<proteinExistence type="predicted"/>
<feature type="transmembrane region" description="Helical" evidence="1">
    <location>
        <begin position="174"/>
        <end position="197"/>
    </location>
</feature>
<comment type="caution">
    <text evidence="2">The sequence shown here is derived from an EMBL/GenBank/DDBJ whole genome shotgun (WGS) entry which is preliminary data.</text>
</comment>
<keyword evidence="3" id="KW-1185">Reference proteome</keyword>
<keyword evidence="1" id="KW-0472">Membrane</keyword>
<reference evidence="2 3" key="1">
    <citation type="journal article" date="2013" name="Curr. Biol.">
        <title>The Genome of the Foraminiferan Reticulomyxa filosa.</title>
        <authorList>
            <person name="Glockner G."/>
            <person name="Hulsmann N."/>
            <person name="Schleicher M."/>
            <person name="Noegel A.A."/>
            <person name="Eichinger L."/>
            <person name="Gallinger C."/>
            <person name="Pawlowski J."/>
            <person name="Sierra R."/>
            <person name="Euteneuer U."/>
            <person name="Pillet L."/>
            <person name="Moustafa A."/>
            <person name="Platzer M."/>
            <person name="Groth M."/>
            <person name="Szafranski K."/>
            <person name="Schliwa M."/>
        </authorList>
    </citation>
    <scope>NUCLEOTIDE SEQUENCE [LARGE SCALE GENOMIC DNA]</scope>
</reference>